<dbReference type="InterPro" id="IPR048344">
    <property type="entry name" value="Zw10_middle"/>
</dbReference>
<dbReference type="EMBL" id="QGNW01002656">
    <property type="protein sequence ID" value="RVW13316.1"/>
    <property type="molecule type" value="Genomic_DNA"/>
</dbReference>
<feature type="domain" description="ZW10 C-terminal helical" evidence="3">
    <location>
        <begin position="296"/>
        <end position="459"/>
    </location>
</feature>
<sequence>MVACEGFSMTIEGFEFFLSSDENFALKKNSFYNNRRAYISNYACFIRKLLVSLVPVPSYWVVPDDASKLADFQKIIKCTSEFEIVLKEMMFISASDNKDERLSNFAENVEVHFASRKKTEILAKARNFLLQCDFAVLRCVVSEAASQLMALVHRTLQDVCLSSVKVALEFYHATRDAILLYEAVIPVKVSLMKGGCIERNKGSSMALTRLLSHSQRLSYLSQEILGLAFEYRSEFPSAIREHAVFLDMAPRFHLMAEQVLQRQIQLVIFNLKEAIDGADGFQNTHQIQKFESAKFSIDQVVFILEKVHIIWEPVLPPSTYKRSMSMVLESVFSRMTKDILLLDDLAAEETLQLQRLIHLMLESLSSLLESLIVVDQKGTSQEGFAHPLDDLIPSLHKTRKVADLLDMPLKSITTAWESGELISCGFTLSEVCHSYLQMEDFIKAIFADSPLRKECLWRIESANF</sequence>
<dbReference type="Pfam" id="PF20665">
    <property type="entry name" value="Zw10_middle"/>
    <property type="match status" value="1"/>
</dbReference>
<feature type="domain" description="Centromere/kinetochore protein zw10 middle" evidence="1">
    <location>
        <begin position="61"/>
        <end position="129"/>
    </location>
</feature>
<protein>
    <submittedName>
        <fullName evidence="4">Centromere/kinetochore protein zw10-like</fullName>
    </submittedName>
</protein>
<evidence type="ECO:0000259" key="1">
    <source>
        <dbReference type="Pfam" id="PF20665"/>
    </source>
</evidence>
<dbReference type="InterPro" id="IPR055148">
    <property type="entry name" value="ZW10_C_2"/>
</dbReference>
<evidence type="ECO:0000313" key="4">
    <source>
        <dbReference type="EMBL" id="RVW13316.1"/>
    </source>
</evidence>
<evidence type="ECO:0000259" key="3">
    <source>
        <dbReference type="Pfam" id="PF22766"/>
    </source>
</evidence>
<accession>A0A438BQT9</accession>
<dbReference type="AlphaFoldDB" id="A0A438BQT9"/>
<dbReference type="InterPro" id="IPR048343">
    <property type="entry name" value="ZW10_C"/>
</dbReference>
<dbReference type="Pfam" id="PF20666">
    <property type="entry name" value="ZW10_C"/>
    <property type="match status" value="1"/>
</dbReference>
<name>A0A438BQT9_VITVI</name>
<dbReference type="InterPro" id="IPR046362">
    <property type="entry name" value="Zw10/DSL1_C_sf"/>
</dbReference>
<comment type="caution">
    <text evidence="4">The sequence shown here is derived from an EMBL/GenBank/DDBJ whole genome shotgun (WGS) entry which is preliminary data.</text>
</comment>
<feature type="domain" description="Centromere/kinetochore protein zw10 C-terminal" evidence="2">
    <location>
        <begin position="134"/>
        <end position="272"/>
    </location>
</feature>
<reference evidence="4 5" key="1">
    <citation type="journal article" date="2018" name="PLoS Genet.">
        <title>Population sequencing reveals clonal diversity and ancestral inbreeding in the grapevine cultivar Chardonnay.</title>
        <authorList>
            <person name="Roach M.J."/>
            <person name="Johnson D.L."/>
            <person name="Bohlmann J."/>
            <person name="van Vuuren H.J."/>
            <person name="Jones S.J."/>
            <person name="Pretorius I.S."/>
            <person name="Schmidt S.A."/>
            <person name="Borneman A.R."/>
        </authorList>
    </citation>
    <scope>NUCLEOTIDE SEQUENCE [LARGE SCALE GENOMIC DNA]</scope>
    <source>
        <strain evidence="5">cv. Chardonnay</strain>
        <tissue evidence="4">Leaf</tissue>
    </source>
</reference>
<dbReference type="PANTHER" id="PTHR12205:SF0">
    <property type="entry name" value="CENTROMERE_KINETOCHORE PROTEIN ZW10 HOMOLOG"/>
    <property type="match status" value="1"/>
</dbReference>
<dbReference type="PANTHER" id="PTHR12205">
    <property type="entry name" value="CENTROMERE/KINETOCHORE PROTEIN ZW10"/>
    <property type="match status" value="1"/>
</dbReference>
<dbReference type="Proteomes" id="UP000288805">
    <property type="component" value="Unassembled WGS sequence"/>
</dbReference>
<gene>
    <name evidence="4" type="primary">ZW10_1</name>
    <name evidence="4" type="ORF">CK203_089003</name>
</gene>
<evidence type="ECO:0000313" key="5">
    <source>
        <dbReference type="Proteomes" id="UP000288805"/>
    </source>
</evidence>
<dbReference type="Gene3D" id="1.10.357.150">
    <property type="match status" value="1"/>
</dbReference>
<evidence type="ECO:0000259" key="2">
    <source>
        <dbReference type="Pfam" id="PF20666"/>
    </source>
</evidence>
<dbReference type="Pfam" id="PF22766">
    <property type="entry name" value="ZW10_C2"/>
    <property type="match status" value="1"/>
</dbReference>
<proteinExistence type="predicted"/>
<dbReference type="FunFam" id="1.10.357.150:FF:000002">
    <property type="entry name" value="Centromere/kinetochore protein zw10-like protein"/>
    <property type="match status" value="1"/>
</dbReference>
<organism evidence="4 5">
    <name type="scientific">Vitis vinifera</name>
    <name type="common">Grape</name>
    <dbReference type="NCBI Taxonomy" id="29760"/>
    <lineage>
        <taxon>Eukaryota</taxon>
        <taxon>Viridiplantae</taxon>
        <taxon>Streptophyta</taxon>
        <taxon>Embryophyta</taxon>
        <taxon>Tracheophyta</taxon>
        <taxon>Spermatophyta</taxon>
        <taxon>Magnoliopsida</taxon>
        <taxon>eudicotyledons</taxon>
        <taxon>Gunneridae</taxon>
        <taxon>Pentapetalae</taxon>
        <taxon>rosids</taxon>
        <taxon>Vitales</taxon>
        <taxon>Vitaceae</taxon>
        <taxon>Viteae</taxon>
        <taxon>Vitis</taxon>
    </lineage>
</organism>